<dbReference type="Gene3D" id="3.40.50.450">
    <property type="match status" value="1"/>
</dbReference>
<accession>A0ABW6IGJ5</accession>
<reference evidence="3 4" key="1">
    <citation type="submission" date="2024-10" db="EMBL/GenBank/DDBJ databases">
        <authorList>
            <person name="Ratan Roy A."/>
            <person name="Morales Sandoval P.H."/>
            <person name="De Los Santos Villalobos S."/>
            <person name="Chakraborty S."/>
            <person name="Mukherjee J."/>
        </authorList>
    </citation>
    <scope>NUCLEOTIDE SEQUENCE [LARGE SCALE GENOMIC DNA]</scope>
    <source>
        <strain evidence="3 4">S1</strain>
    </source>
</reference>
<dbReference type="PANTHER" id="PTHR43081:SF1">
    <property type="entry name" value="ADENYLATE CYCLASE, TERMINAL-DIFFERENTIATION SPECIFIC"/>
    <property type="match status" value="1"/>
</dbReference>
<dbReference type="SMART" id="SM00044">
    <property type="entry name" value="CYCc"/>
    <property type="match status" value="1"/>
</dbReference>
<evidence type="ECO:0000313" key="4">
    <source>
        <dbReference type="Proteomes" id="UP001600165"/>
    </source>
</evidence>
<dbReference type="RefSeq" id="WP_377965928.1">
    <property type="nucleotide sequence ID" value="NZ_JBHZOL010000085.1"/>
</dbReference>
<dbReference type="Gene3D" id="3.30.70.1230">
    <property type="entry name" value="Nucleotide cyclase"/>
    <property type="match status" value="1"/>
</dbReference>
<comment type="similarity">
    <text evidence="1">Belongs to the adenylyl cyclase class-3 family.</text>
</comment>
<dbReference type="CDD" id="cd07302">
    <property type="entry name" value="CHD"/>
    <property type="match status" value="1"/>
</dbReference>
<proteinExistence type="inferred from homology"/>
<evidence type="ECO:0000313" key="3">
    <source>
        <dbReference type="EMBL" id="MFE4107327.1"/>
    </source>
</evidence>
<comment type="caution">
    <text evidence="3">The sequence shown here is derived from an EMBL/GenBank/DDBJ whole genome shotgun (WGS) entry which is preliminary data.</text>
</comment>
<evidence type="ECO:0000259" key="2">
    <source>
        <dbReference type="PROSITE" id="PS50125"/>
    </source>
</evidence>
<organism evidence="3 4">
    <name type="scientific">Almyronema epifaneia S1</name>
    <dbReference type="NCBI Taxonomy" id="2991925"/>
    <lineage>
        <taxon>Bacteria</taxon>
        <taxon>Bacillati</taxon>
        <taxon>Cyanobacteriota</taxon>
        <taxon>Cyanophyceae</taxon>
        <taxon>Nodosilineales</taxon>
        <taxon>Nodosilineaceae</taxon>
        <taxon>Almyronema</taxon>
        <taxon>Almyronema epifaneia</taxon>
    </lineage>
</organism>
<protein>
    <submittedName>
        <fullName evidence="3">TRAFs-binding domain-containing protein</fullName>
    </submittedName>
</protein>
<feature type="domain" description="Guanylate cyclase" evidence="2">
    <location>
        <begin position="506"/>
        <end position="626"/>
    </location>
</feature>
<dbReference type="Proteomes" id="UP001600165">
    <property type="component" value="Unassembled WGS sequence"/>
</dbReference>
<dbReference type="SUPFAM" id="SSF48452">
    <property type="entry name" value="TPR-like"/>
    <property type="match status" value="1"/>
</dbReference>
<gene>
    <name evidence="3" type="ORF">ACFVKH_13620</name>
</gene>
<keyword evidence="4" id="KW-1185">Reference proteome</keyword>
<dbReference type="InterPro" id="IPR029787">
    <property type="entry name" value="Nucleotide_cyclase"/>
</dbReference>
<name>A0ABW6IGJ5_9CYAN</name>
<dbReference type="Gene3D" id="1.25.40.10">
    <property type="entry name" value="Tetratricopeptide repeat domain"/>
    <property type="match status" value="1"/>
</dbReference>
<evidence type="ECO:0000256" key="1">
    <source>
        <dbReference type="ARBA" id="ARBA00005381"/>
    </source>
</evidence>
<dbReference type="PANTHER" id="PTHR43081">
    <property type="entry name" value="ADENYLATE CYCLASE, TERMINAL-DIFFERENTIATION SPECIFIC-RELATED"/>
    <property type="match status" value="1"/>
</dbReference>
<dbReference type="PROSITE" id="PS50125">
    <property type="entry name" value="GUANYLATE_CYCLASE_2"/>
    <property type="match status" value="1"/>
</dbReference>
<dbReference type="InterPro" id="IPR046880">
    <property type="entry name" value="TPR-S"/>
</dbReference>
<dbReference type="Pfam" id="PF20308">
    <property type="entry name" value="TPR-S"/>
    <property type="match status" value="1"/>
</dbReference>
<sequence length="690" mass="76979">MPEFAERREQSPLPEMADLIAESQLMEQEIQATAKLGLSALMALWQGSIRLQRYLPDVYQALGNAFLLAGEPLIGYDVLAEGRQYWPCDLRIRQLLALALARSGATISANRLLQELVREQPRNEETLGLLARTHKDLWSQTSDPATQRLHLRLAAQYYQQAYRINQSIWTGINAATMALLQGQLDYAKAFAKQVYSQCWQQLQAEPTGDRYWLLATLGEAALILGNGSAAADYYSQAVNVGQKQFGNLSSSRRNALLIAQYLQIDLSQVKRWFQLPRVVVFCGHMIDRPDRPVPRFPPELEPQIYKAICDRLQKFNARLGYASAACGSDILFLEALLELKGELHIVLPFAREQFVQDSIDIAAGPSWRERFERVTQQATEVIVAPHRKTPTATEVSYEYSHRLLHGLAKIRARQLGTDLLPLAVWNGAPGDHQGGTASAVSYWRQWSEAVDIIDITALLKQTFPERVLASPGKIAQPPSLLPDVQAAAVCAPLAQQPINSDRQIRALLFADVVNFAQLSEEQFVPFVNSFLSEVAELSNQPRYQPLLRNTWGDALYFVFAKVQQAGNFALALCDLIQRIDWVEKGLPADLNLRIALHAGPVHRSLDPISGQENYIGTHVNYAARMEPITPPGKVYASQAFAAIASSEGIQDFSCEYVGQTPYAKQYGTFPTYHVCPDGAGSQAYRRQLTC</sequence>
<dbReference type="EMBL" id="JBHZOL010000085">
    <property type="protein sequence ID" value="MFE4107327.1"/>
    <property type="molecule type" value="Genomic_DNA"/>
</dbReference>
<dbReference type="Pfam" id="PF00211">
    <property type="entry name" value="Guanylate_cyc"/>
    <property type="match status" value="1"/>
</dbReference>
<dbReference type="SUPFAM" id="SSF55073">
    <property type="entry name" value="Nucleotide cyclase"/>
    <property type="match status" value="1"/>
</dbReference>
<dbReference type="InterPro" id="IPR050697">
    <property type="entry name" value="Adenylyl/Guanylyl_Cyclase_3/4"/>
</dbReference>
<dbReference type="InterPro" id="IPR001054">
    <property type="entry name" value="A/G_cyclase"/>
</dbReference>
<dbReference type="InterPro" id="IPR011990">
    <property type="entry name" value="TPR-like_helical_dom_sf"/>
</dbReference>